<gene>
    <name evidence="2" type="ORF">CRD59_07070</name>
</gene>
<proteinExistence type="predicted"/>
<keyword evidence="3" id="KW-1185">Reference proteome</keyword>
<dbReference type="AlphaFoldDB" id="A0A366KAP7"/>
<keyword evidence="1" id="KW-0175">Coiled coil</keyword>
<dbReference type="Proteomes" id="UP000252345">
    <property type="component" value="Unassembled WGS sequence"/>
</dbReference>
<organism evidence="2 3">
    <name type="scientific">Bifidobacterium xylocopae</name>
    <dbReference type="NCBI Taxonomy" id="2493119"/>
    <lineage>
        <taxon>Bacteria</taxon>
        <taxon>Bacillati</taxon>
        <taxon>Actinomycetota</taxon>
        <taxon>Actinomycetes</taxon>
        <taxon>Bifidobacteriales</taxon>
        <taxon>Bifidobacteriaceae</taxon>
        <taxon>Bifidobacterium</taxon>
    </lineage>
</organism>
<evidence type="ECO:0000313" key="2">
    <source>
        <dbReference type="EMBL" id="RBP98806.1"/>
    </source>
</evidence>
<feature type="coiled-coil region" evidence="1">
    <location>
        <begin position="11"/>
        <end position="38"/>
    </location>
</feature>
<protein>
    <submittedName>
        <fullName evidence="2">Uncharacterized protein</fullName>
    </submittedName>
</protein>
<sequence length="86" mass="9415">MPGVSATEQYIEQRRSELAALKKDLDVLGKQLEQIRGASRVASEKMGALKEKHHLSEAEIAKLFALSPGMKSLLREAGKQSTVARP</sequence>
<reference evidence="2 3" key="1">
    <citation type="submission" date="2017-10" db="EMBL/GenBank/DDBJ databases">
        <title>Bifidobacterium xylocopum sp. nov. and Bifidobacterium aemilianum sp. nov., from the carpenter bee (Xylocopa violacea) digestive tract.</title>
        <authorList>
            <person name="Alberoni D."/>
            <person name="Baffoni L."/>
            <person name="Di Gioia D."/>
            <person name="Gaggia F."/>
            <person name="Biavati B."/>
        </authorList>
    </citation>
    <scope>NUCLEOTIDE SEQUENCE [LARGE SCALE GENOMIC DNA]</scope>
    <source>
        <strain evidence="2 3">XV2</strain>
    </source>
</reference>
<evidence type="ECO:0000256" key="1">
    <source>
        <dbReference type="SAM" id="Coils"/>
    </source>
</evidence>
<evidence type="ECO:0000313" key="3">
    <source>
        <dbReference type="Proteomes" id="UP000252345"/>
    </source>
</evidence>
<dbReference type="EMBL" id="PDCH01000020">
    <property type="protein sequence ID" value="RBP98806.1"/>
    <property type="molecule type" value="Genomic_DNA"/>
</dbReference>
<comment type="caution">
    <text evidence="2">The sequence shown here is derived from an EMBL/GenBank/DDBJ whole genome shotgun (WGS) entry which is preliminary data.</text>
</comment>
<dbReference type="RefSeq" id="WP_113853987.1">
    <property type="nucleotide sequence ID" value="NZ_PDCH01000020.1"/>
</dbReference>
<accession>A0A366KAP7</accession>
<name>A0A366KAP7_9BIFI</name>